<evidence type="ECO:0000313" key="8">
    <source>
        <dbReference type="Proteomes" id="UP000800036"/>
    </source>
</evidence>
<sequence>MAPSRGLLRLLTRPVSSNPNPGSRSMSLLRRAYTSFAEQLANPANRVQSYISHSRDPFVNLSIEDYILRTSPLDSTVLFLYTNRPCVVIGRNQNPWLEVNLGILQAANRQGKTANDTEPPGIGDVDLVRRRSGGGTVFHDEGNLNWSITCPRTEFTRDKHAEMVVRALRKVGVERARVNERHDIVLDQGHRRHPSDPQDTHQTAYTAEEGGPRPLKVSGSAYKLTRARALHHATTLLASPNLHTIPQYLHSPARNSIQAKGVESVSSPVGNIGLDVDKFQQRLQEEFTAMYAHQGKVPSVQMVGEEHLNIPAIRKGYEELKTDDWMWSQTPQFTLLLEDLFGTTIEINVHHGTIQTLETKCDRDLGDMLEELRTALVGEKLQDIGDWVQFLQSRIEPWHSDYEIVADRLEKFLPVPQFGRP</sequence>
<evidence type="ECO:0000313" key="7">
    <source>
        <dbReference type="EMBL" id="KAF1964960.1"/>
    </source>
</evidence>
<keyword evidence="8" id="KW-1185">Reference proteome</keyword>
<comment type="similarity">
    <text evidence="3">Belongs to the LplA family.</text>
</comment>
<gene>
    <name evidence="7" type="ORF">BU23DRAFT_39373</name>
</gene>
<dbReference type="CDD" id="cd16443">
    <property type="entry name" value="LplA"/>
    <property type="match status" value="1"/>
</dbReference>
<dbReference type="SUPFAM" id="SSF55681">
    <property type="entry name" value="Class II aaRS and biotin synthetases"/>
    <property type="match status" value="1"/>
</dbReference>
<dbReference type="InterPro" id="IPR004143">
    <property type="entry name" value="BPL_LPL_catalytic"/>
</dbReference>
<dbReference type="Gene3D" id="3.30.930.10">
    <property type="entry name" value="Bira Bifunctional Protein, Domain 2"/>
    <property type="match status" value="1"/>
</dbReference>
<evidence type="ECO:0000256" key="1">
    <source>
        <dbReference type="ARBA" id="ARBA00003253"/>
    </source>
</evidence>
<evidence type="ECO:0000256" key="5">
    <source>
        <dbReference type="SAM" id="MobiDB-lite"/>
    </source>
</evidence>
<dbReference type="InterPro" id="IPR004562">
    <property type="entry name" value="LipoylTrfase_LipoateP_Ligase"/>
</dbReference>
<proteinExistence type="inferred from homology"/>
<dbReference type="OrthoDB" id="201621at2759"/>
<dbReference type="PANTHER" id="PTHR12561">
    <property type="entry name" value="LIPOATE-PROTEIN LIGASE"/>
    <property type="match status" value="1"/>
</dbReference>
<feature type="region of interest" description="Disordered" evidence="5">
    <location>
        <begin position="189"/>
        <end position="213"/>
    </location>
</feature>
<dbReference type="UniPathway" id="UPA00537">
    <property type="reaction ID" value="UER00595"/>
</dbReference>
<name>A0A6A5UKU9_9PLEO</name>
<dbReference type="InterPro" id="IPR045864">
    <property type="entry name" value="aa-tRNA-synth_II/BPL/LPL"/>
</dbReference>
<dbReference type="EMBL" id="ML976773">
    <property type="protein sequence ID" value="KAF1964960.1"/>
    <property type="molecule type" value="Genomic_DNA"/>
</dbReference>
<dbReference type="GO" id="GO:0017118">
    <property type="term" value="F:lipoyltransferase activity"/>
    <property type="evidence" value="ECO:0007669"/>
    <property type="project" value="TreeGrafter"/>
</dbReference>
<accession>A0A6A5UKU9</accession>
<dbReference type="PROSITE" id="PS51733">
    <property type="entry name" value="BPL_LPL_CATALYTIC"/>
    <property type="match status" value="1"/>
</dbReference>
<comment type="function">
    <text evidence="1">Catalyzes both the ATP-dependent activation of exogenously supplied lipoate to lipoyl-AMP and the transfer of the activated lipoyl onto the lipoyl domains of lipoate-dependent enzymes.</text>
</comment>
<dbReference type="GO" id="GO:0009249">
    <property type="term" value="P:protein lipoylation"/>
    <property type="evidence" value="ECO:0007669"/>
    <property type="project" value="InterPro"/>
</dbReference>
<evidence type="ECO:0000256" key="3">
    <source>
        <dbReference type="ARBA" id="ARBA00008242"/>
    </source>
</evidence>
<evidence type="ECO:0000259" key="6">
    <source>
        <dbReference type="PROSITE" id="PS51733"/>
    </source>
</evidence>
<dbReference type="GO" id="GO:0005739">
    <property type="term" value="C:mitochondrion"/>
    <property type="evidence" value="ECO:0007669"/>
    <property type="project" value="TreeGrafter"/>
</dbReference>
<dbReference type="AlphaFoldDB" id="A0A6A5UKU9"/>
<feature type="domain" description="BPL/LPL catalytic" evidence="6">
    <location>
        <begin position="72"/>
        <end position="295"/>
    </location>
</feature>
<organism evidence="7 8">
    <name type="scientific">Bimuria novae-zelandiae CBS 107.79</name>
    <dbReference type="NCBI Taxonomy" id="1447943"/>
    <lineage>
        <taxon>Eukaryota</taxon>
        <taxon>Fungi</taxon>
        <taxon>Dikarya</taxon>
        <taxon>Ascomycota</taxon>
        <taxon>Pezizomycotina</taxon>
        <taxon>Dothideomycetes</taxon>
        <taxon>Pleosporomycetidae</taxon>
        <taxon>Pleosporales</taxon>
        <taxon>Massarineae</taxon>
        <taxon>Didymosphaeriaceae</taxon>
        <taxon>Bimuria</taxon>
    </lineage>
</organism>
<dbReference type="FunFam" id="3.30.930.10:FF:000090">
    <property type="entry name" value="Lipoyltransferase and lipoate-protein ligase, putative"/>
    <property type="match status" value="1"/>
</dbReference>
<feature type="compositionally biased region" description="Basic and acidic residues" evidence="5">
    <location>
        <begin position="189"/>
        <end position="199"/>
    </location>
</feature>
<reference evidence="7" key="1">
    <citation type="journal article" date="2020" name="Stud. Mycol.">
        <title>101 Dothideomycetes genomes: a test case for predicting lifestyles and emergence of pathogens.</title>
        <authorList>
            <person name="Haridas S."/>
            <person name="Albert R."/>
            <person name="Binder M."/>
            <person name="Bloem J."/>
            <person name="Labutti K."/>
            <person name="Salamov A."/>
            <person name="Andreopoulos B."/>
            <person name="Baker S."/>
            <person name="Barry K."/>
            <person name="Bills G."/>
            <person name="Bluhm B."/>
            <person name="Cannon C."/>
            <person name="Castanera R."/>
            <person name="Culley D."/>
            <person name="Daum C."/>
            <person name="Ezra D."/>
            <person name="Gonzalez J."/>
            <person name="Henrissat B."/>
            <person name="Kuo A."/>
            <person name="Liang C."/>
            <person name="Lipzen A."/>
            <person name="Lutzoni F."/>
            <person name="Magnuson J."/>
            <person name="Mondo S."/>
            <person name="Nolan M."/>
            <person name="Ohm R."/>
            <person name="Pangilinan J."/>
            <person name="Park H.-J."/>
            <person name="Ramirez L."/>
            <person name="Alfaro M."/>
            <person name="Sun H."/>
            <person name="Tritt A."/>
            <person name="Yoshinaga Y."/>
            <person name="Zwiers L.-H."/>
            <person name="Turgeon B."/>
            <person name="Goodwin S."/>
            <person name="Spatafora J."/>
            <person name="Crous P."/>
            <person name="Grigoriev I."/>
        </authorList>
    </citation>
    <scope>NUCLEOTIDE SEQUENCE</scope>
    <source>
        <strain evidence="7">CBS 107.79</strain>
    </source>
</reference>
<dbReference type="Proteomes" id="UP000800036">
    <property type="component" value="Unassembled WGS sequence"/>
</dbReference>
<comment type="pathway">
    <text evidence="2">Protein modification; protein lipoylation via exogenous pathway; protein N(6)-(lipoyl)lysine from lipoate: step 2/2.</text>
</comment>
<dbReference type="PANTHER" id="PTHR12561:SF3">
    <property type="entry name" value="LIPOYLTRANSFERASE 1, MITOCHONDRIAL"/>
    <property type="match status" value="1"/>
</dbReference>
<evidence type="ECO:0000256" key="2">
    <source>
        <dbReference type="ARBA" id="ARBA00005085"/>
    </source>
</evidence>
<evidence type="ECO:0000256" key="4">
    <source>
        <dbReference type="ARBA" id="ARBA00015925"/>
    </source>
</evidence>
<dbReference type="Pfam" id="PF21948">
    <property type="entry name" value="LplA-B_cat"/>
    <property type="match status" value="1"/>
</dbReference>
<protein>
    <recommendedName>
        <fullName evidence="4">Putative lipoate-protein ligase A</fullName>
    </recommendedName>
</protein>